<evidence type="ECO:0000259" key="4">
    <source>
        <dbReference type="Pfam" id="PF08623"/>
    </source>
</evidence>
<keyword evidence="3" id="KW-0833">Ubl conjugation pathway</keyword>
<evidence type="ECO:0000313" key="6">
    <source>
        <dbReference type="Proteomes" id="UP000245609"/>
    </source>
</evidence>
<feature type="domain" description="TATA-binding protein interacting (TIP20)" evidence="4">
    <location>
        <begin position="1245"/>
        <end position="1360"/>
    </location>
</feature>
<dbReference type="EMBL" id="MBFS01001288">
    <property type="protein sequence ID" value="PVV01200.1"/>
    <property type="molecule type" value="Genomic_DNA"/>
</dbReference>
<dbReference type="STRING" id="133381.A0A2T9Z9F0"/>
<dbReference type="Proteomes" id="UP000245609">
    <property type="component" value="Unassembled WGS sequence"/>
</dbReference>
<evidence type="ECO:0000256" key="3">
    <source>
        <dbReference type="ARBA" id="ARBA00022786"/>
    </source>
</evidence>
<dbReference type="InterPro" id="IPR039852">
    <property type="entry name" value="CAND1/CAND2"/>
</dbReference>
<sequence length="1478" mass="169042">MSSISIELEKLYVLMADPDRDFRYMALLDLTKIIETCTDYDNFLFHEKKIFSNLTKALNESIAEVLNLVINCLGTLASKASPRFVLTMLSSLLDPIYNNLSQNGVTTHSAAIRKMILNGSKDPKTQSEIEKKFLPELILKLQLFSNDYTVFETLSMINTALESTSSSFLLEPNYITVLQKSLMEILESSKSMLYLHSVSIFSCLSIRVADKDRYQIINSVLEKIYLKREKKNDDKKSCVFILKITIFSEKVPQNPPFDFSDTLTLMLEFIDTEDIAQTTSALHIIQILLKKIFSQPEYILISIFEISKSLLVFDPNYAPILDDSTTEDIFSFSSSFYYNNSSQDFDDDKYLFEEAFSDEDQSDDSWKVRSFAASLLESFIYNLAASIDSNSQNKTIIYEAIELLISRFKERDENVRSVIISELSEAMKNLSVNNKILLSEDFQRISLICLESLATPCSNSRVARSKDMIKNEFKLTQQLVSYLIKLTPEALNSFIFEVLAVFYPKNLRKEMVLFKSISLKREISEEYVVEALLVLDELLKNEDRFLDYLNEFIPRTRDKKFTDAPEPAVITFKQSELILISLLETVCVCLESKNTNSLLLSLRVCLKLLKVFSKSSFLAQNEELNFRIQNILNRVRLSVLEVVKIESDHDTCKLLVEVYEKILTMNLYKGHVNPTAFNEFFKLVFSKITTIKSLQAFGLSSIDNVLLYHQDLIPTIDFRNKNSPVKGCLKLLAISDYSLATNILDILAVILDYTTNNSVSVFEDEAEFNNFLNTFSELYKNTKLDLILGRILKIYQIILPLLKTKDIFKILSEIVNRLYSEPYTDTKVTNARTNIEDSYETNSLELSKDSQNSEASFLSPSSTLIFDCFELHSSYLKFFISVADKCDKVVLLYAFETLLNPTSINQESRVYILLSECISVLCLKSEELCKAAFCKLKEKMQHSINENSDFIWYLYIAAALCFKVEASEFFSEIFSFFNQNDYPSPFDVINSSDNPRLKSPKVREAYNYFLGVSILFDTRALSNLLQYEQPENIYERRAKEQFLFDTIYSATNNLLSWEISPISLVDKKISVEIKSRFPISSIIDLILNLISQKALSIDLDRDSCEQGAKVVSNILLLSPQIACEGIIKWFSSNPDNIPLSFCLIRCMRLSLSQLILNGYIEIPKVFYQFKLSSNQHVIYSVFELCLYVSPEKNPILNNESQYLILDCLKIVNSPANISKRTDNKLGFDLSRFNKKYGKLVIYEFECSRFRDSFVKIEKIGPFKNMVDEGLDSRKLAFQSLNILSSLFPLELVMLGLSSSQTSPDIYVTQTFINALLGGLDDNDFSINLSAINILSDLIVSLEPLPRNGSVVRRIDKIYKTRDQPFEIQRDGTNPMQVAITEVYTNIIQNMLQLLNGIIRLFGKVTKTSDSRQAGALCEQIKYSLPSLAGVLNRFLTNCLRLCDIEIEINADPTISQLVTLFASTYDPVVTDCYDRQLQ</sequence>
<comment type="caution">
    <text evidence="5">The sequence shown here is derived from an EMBL/GenBank/DDBJ whole genome shotgun (WGS) entry which is preliminary data.</text>
</comment>
<dbReference type="Gene3D" id="1.25.10.10">
    <property type="entry name" value="Leucine-rich Repeat Variant"/>
    <property type="match status" value="2"/>
</dbReference>
<proteinExistence type="inferred from homology"/>
<dbReference type="InterPro" id="IPR011989">
    <property type="entry name" value="ARM-like"/>
</dbReference>
<keyword evidence="6" id="KW-1185">Reference proteome</keyword>
<dbReference type="OrthoDB" id="6260732at2759"/>
<evidence type="ECO:0000313" key="5">
    <source>
        <dbReference type="EMBL" id="PVV01200.1"/>
    </source>
</evidence>
<name>A0A2T9Z9F0_9FUNG</name>
<comment type="similarity">
    <text evidence="1">Belongs to the CAND family.</text>
</comment>
<accession>A0A2T9Z9F0</accession>
<dbReference type="InterPro" id="IPR016024">
    <property type="entry name" value="ARM-type_fold"/>
</dbReference>
<reference evidence="5 6" key="1">
    <citation type="journal article" date="2018" name="MBio">
        <title>Comparative Genomics Reveals the Core Gene Toolbox for the Fungus-Insect Symbiosis.</title>
        <authorList>
            <person name="Wang Y."/>
            <person name="Stata M."/>
            <person name="Wang W."/>
            <person name="Stajich J.E."/>
            <person name="White M.M."/>
            <person name="Moncalvo J.M."/>
        </authorList>
    </citation>
    <scope>NUCLEOTIDE SEQUENCE [LARGE SCALE GENOMIC DNA]</scope>
    <source>
        <strain evidence="5 6">SC-DP-2</strain>
    </source>
</reference>
<keyword evidence="2" id="KW-0677">Repeat</keyword>
<evidence type="ECO:0000256" key="2">
    <source>
        <dbReference type="ARBA" id="ARBA00022737"/>
    </source>
</evidence>
<organism evidence="5 6">
    <name type="scientific">Smittium megazygosporum</name>
    <dbReference type="NCBI Taxonomy" id="133381"/>
    <lineage>
        <taxon>Eukaryota</taxon>
        <taxon>Fungi</taxon>
        <taxon>Fungi incertae sedis</taxon>
        <taxon>Zoopagomycota</taxon>
        <taxon>Kickxellomycotina</taxon>
        <taxon>Harpellomycetes</taxon>
        <taxon>Harpellales</taxon>
        <taxon>Legeriomycetaceae</taxon>
        <taxon>Smittium</taxon>
    </lineage>
</organism>
<evidence type="ECO:0000256" key="1">
    <source>
        <dbReference type="ARBA" id="ARBA00007657"/>
    </source>
</evidence>
<dbReference type="SUPFAM" id="SSF48371">
    <property type="entry name" value="ARM repeat"/>
    <property type="match status" value="1"/>
</dbReference>
<dbReference type="Pfam" id="PF08623">
    <property type="entry name" value="TIP120"/>
    <property type="match status" value="1"/>
</dbReference>
<gene>
    <name evidence="5" type="ORF">BB560_004393</name>
</gene>
<dbReference type="PANTHER" id="PTHR12696">
    <property type="entry name" value="TIP120"/>
    <property type="match status" value="1"/>
</dbReference>
<dbReference type="GO" id="GO:0010265">
    <property type="term" value="P:SCF complex assembly"/>
    <property type="evidence" value="ECO:0007669"/>
    <property type="project" value="InterPro"/>
</dbReference>
<protein>
    <recommendedName>
        <fullName evidence="4">TATA-binding protein interacting (TIP20) domain-containing protein</fullName>
    </recommendedName>
</protein>
<dbReference type="InterPro" id="IPR013932">
    <property type="entry name" value="TATA-bd_TIP120"/>
</dbReference>